<dbReference type="Gene3D" id="2.60.120.260">
    <property type="entry name" value="Galactose-binding domain-like"/>
    <property type="match status" value="1"/>
</dbReference>
<evidence type="ECO:0000256" key="1">
    <source>
        <dbReference type="SAM" id="Phobius"/>
    </source>
</evidence>
<evidence type="ECO:0000313" key="3">
    <source>
        <dbReference type="Proteomes" id="UP000228920"/>
    </source>
</evidence>
<gene>
    <name evidence="2" type="ORF">COY32_05100</name>
</gene>
<comment type="caution">
    <text evidence="2">The sequence shown here is derived from an EMBL/GenBank/DDBJ whole genome shotgun (WGS) entry which is preliminary data.</text>
</comment>
<reference evidence="3" key="1">
    <citation type="submission" date="2017-09" db="EMBL/GenBank/DDBJ databases">
        <title>Depth-based differentiation of microbial function through sediment-hosted aquifers and enrichment of novel symbionts in the deep terrestrial subsurface.</title>
        <authorList>
            <person name="Probst A.J."/>
            <person name="Ladd B."/>
            <person name="Jarett J.K."/>
            <person name="Geller-Mcgrath D.E."/>
            <person name="Sieber C.M.K."/>
            <person name="Emerson J.B."/>
            <person name="Anantharaman K."/>
            <person name="Thomas B.C."/>
            <person name="Malmstrom R."/>
            <person name="Stieglmeier M."/>
            <person name="Klingl A."/>
            <person name="Woyke T."/>
            <person name="Ryan C.M."/>
            <person name="Banfield J.F."/>
        </authorList>
    </citation>
    <scope>NUCLEOTIDE SEQUENCE [LARGE SCALE GENOMIC DNA]</scope>
</reference>
<protein>
    <submittedName>
        <fullName evidence="2">Uncharacterized protein</fullName>
    </submittedName>
</protein>
<keyword evidence="1" id="KW-0472">Membrane</keyword>
<name>A0A2M7THB1_UNCKA</name>
<organism evidence="2 3">
    <name type="scientific">candidate division WWE3 bacterium CG_4_10_14_0_2_um_filter_41_14</name>
    <dbReference type="NCBI Taxonomy" id="1975072"/>
    <lineage>
        <taxon>Bacteria</taxon>
        <taxon>Katanobacteria</taxon>
    </lineage>
</organism>
<dbReference type="EMBL" id="PFNL01000131">
    <property type="protein sequence ID" value="PIZ45562.1"/>
    <property type="molecule type" value="Genomic_DNA"/>
</dbReference>
<sequence length="195" mass="21531">MNNRGFTVVAGIVAFAILIIVGISAYVFFDRSNPNSTTNSGPDATLAPAVTQTPDSPGTIRIEARDGIITNVDEYDSFTYLAETSRGFEAYLANKDAQVSILFTITREQVGSYAVYVYTSDDGLWENNDRNATFFFDNSQKLLYNHTSRDTKGMVWEDIGQVSLTEGDHFVMVTKRESTGAAFSFTTIKLVPVMN</sequence>
<feature type="transmembrane region" description="Helical" evidence="1">
    <location>
        <begin position="6"/>
        <end position="29"/>
    </location>
</feature>
<dbReference type="Proteomes" id="UP000228920">
    <property type="component" value="Unassembled WGS sequence"/>
</dbReference>
<keyword evidence="1" id="KW-0812">Transmembrane</keyword>
<accession>A0A2M7THB1</accession>
<keyword evidence="1" id="KW-1133">Transmembrane helix</keyword>
<proteinExistence type="predicted"/>
<evidence type="ECO:0000313" key="2">
    <source>
        <dbReference type="EMBL" id="PIZ45562.1"/>
    </source>
</evidence>
<dbReference type="AlphaFoldDB" id="A0A2M7THB1"/>